<feature type="compositionally biased region" description="Basic and acidic residues" evidence="1">
    <location>
        <begin position="77"/>
        <end position="89"/>
    </location>
</feature>
<evidence type="ECO:0000313" key="3">
    <source>
        <dbReference type="EMBL" id="KAJ8871703.1"/>
    </source>
</evidence>
<evidence type="ECO:0000256" key="1">
    <source>
        <dbReference type="SAM" id="MobiDB-lite"/>
    </source>
</evidence>
<name>A0ABQ9GI71_9NEOP</name>
<proteinExistence type="predicted"/>
<organism evidence="3 4">
    <name type="scientific">Dryococelus australis</name>
    <dbReference type="NCBI Taxonomy" id="614101"/>
    <lineage>
        <taxon>Eukaryota</taxon>
        <taxon>Metazoa</taxon>
        <taxon>Ecdysozoa</taxon>
        <taxon>Arthropoda</taxon>
        <taxon>Hexapoda</taxon>
        <taxon>Insecta</taxon>
        <taxon>Pterygota</taxon>
        <taxon>Neoptera</taxon>
        <taxon>Polyneoptera</taxon>
        <taxon>Phasmatodea</taxon>
        <taxon>Verophasmatodea</taxon>
        <taxon>Anareolatae</taxon>
        <taxon>Phasmatidae</taxon>
        <taxon>Eurycanthinae</taxon>
        <taxon>Dryococelus</taxon>
    </lineage>
</organism>
<accession>A0ABQ9GI71</accession>
<protein>
    <recommendedName>
        <fullName evidence="2">SCAN domain-containing protein</fullName>
    </recommendedName>
</protein>
<comment type="caution">
    <text evidence="3">The sequence shown here is derived from an EMBL/GenBank/DDBJ whole genome shotgun (WGS) entry which is preliminary data.</text>
</comment>
<reference evidence="3 4" key="1">
    <citation type="submission" date="2023-02" db="EMBL/GenBank/DDBJ databases">
        <title>LHISI_Scaffold_Assembly.</title>
        <authorList>
            <person name="Stuart O.P."/>
            <person name="Cleave R."/>
            <person name="Magrath M.J.L."/>
            <person name="Mikheyev A.S."/>
        </authorList>
    </citation>
    <scope>NUCLEOTIDE SEQUENCE [LARGE SCALE GENOMIC DNA]</scope>
    <source>
        <strain evidence="3">Daus_M_001</strain>
        <tissue evidence="3">Leg muscle</tissue>
    </source>
</reference>
<dbReference type="InterPro" id="IPR057560">
    <property type="entry name" value="Znf_SCAND3"/>
</dbReference>
<gene>
    <name evidence="3" type="ORF">PR048_028030</name>
</gene>
<evidence type="ECO:0000259" key="2">
    <source>
        <dbReference type="Pfam" id="PF23663"/>
    </source>
</evidence>
<sequence length="89" mass="9704">MAENHLEIHVSPACTNGDEPSGAHKCMKCQTSVHAIDGYSKPVGERYGQSRLCISRSKCTANEASRGQDDVLFSPHGPEERWAKKSSSD</sequence>
<feature type="region of interest" description="Disordered" evidence="1">
    <location>
        <begin position="65"/>
        <end position="89"/>
    </location>
</feature>
<dbReference type="Pfam" id="PF23663">
    <property type="entry name" value="Znf_SCAND3"/>
    <property type="match status" value="1"/>
</dbReference>
<keyword evidence="4" id="KW-1185">Reference proteome</keyword>
<feature type="domain" description="SCAN" evidence="2">
    <location>
        <begin position="21"/>
        <end position="54"/>
    </location>
</feature>
<evidence type="ECO:0000313" key="4">
    <source>
        <dbReference type="Proteomes" id="UP001159363"/>
    </source>
</evidence>
<dbReference type="EMBL" id="JARBHB010000012">
    <property type="protein sequence ID" value="KAJ8871703.1"/>
    <property type="molecule type" value="Genomic_DNA"/>
</dbReference>
<dbReference type="Proteomes" id="UP001159363">
    <property type="component" value="Chromosome 11"/>
</dbReference>